<dbReference type="GO" id="GO:0098964">
    <property type="term" value="P:anterograde dendritic transport of messenger ribonucleoprotein complex"/>
    <property type="evidence" value="ECO:0007669"/>
    <property type="project" value="TreeGrafter"/>
</dbReference>
<reference evidence="4" key="1">
    <citation type="thesis" date="2020" institute="ProQuest LLC" country="789 East Eisenhower Parkway, Ann Arbor, MI, USA">
        <title>Comparative Genomics and Chromosome Evolution.</title>
        <authorList>
            <person name="Mudd A.B."/>
        </authorList>
    </citation>
    <scope>NUCLEOTIDE SEQUENCE</scope>
    <source>
        <strain evidence="4">Female2</strain>
        <tissue evidence="4">Blood</tissue>
    </source>
</reference>
<dbReference type="GO" id="GO:0003725">
    <property type="term" value="F:double-stranded RNA binding"/>
    <property type="evidence" value="ECO:0007669"/>
    <property type="project" value="TreeGrafter"/>
</dbReference>
<protein>
    <recommendedName>
        <fullName evidence="3">DRBM domain-containing protein</fullName>
    </recommendedName>
</protein>
<name>A0A8T2JUW3_9PIPI</name>
<dbReference type="InterPro" id="IPR014720">
    <property type="entry name" value="dsRBD_dom"/>
</dbReference>
<dbReference type="GO" id="GO:0010494">
    <property type="term" value="C:cytoplasmic stress granule"/>
    <property type="evidence" value="ECO:0007669"/>
    <property type="project" value="TreeGrafter"/>
</dbReference>
<dbReference type="PANTHER" id="PTHR46054">
    <property type="entry name" value="MATERNAL EFFECT PROTEIN STAUFEN"/>
    <property type="match status" value="1"/>
</dbReference>
<dbReference type="SUPFAM" id="SSF54768">
    <property type="entry name" value="dsRNA-binding domain-like"/>
    <property type="match status" value="2"/>
</dbReference>
<dbReference type="FunFam" id="3.30.160.20:FF:000007">
    <property type="entry name" value="Double-stranded RNA-binding protein Staufen homolog 1"/>
    <property type="match status" value="1"/>
</dbReference>
<feature type="domain" description="DRBM" evidence="3">
    <location>
        <begin position="45"/>
        <end position="80"/>
    </location>
</feature>
<dbReference type="PROSITE" id="PS50137">
    <property type="entry name" value="DS_RBD"/>
    <property type="match status" value="1"/>
</dbReference>
<dbReference type="InterPro" id="IPR051740">
    <property type="entry name" value="DRBM-containing_protein"/>
</dbReference>
<dbReference type="GO" id="GO:0043025">
    <property type="term" value="C:neuronal cell body"/>
    <property type="evidence" value="ECO:0007669"/>
    <property type="project" value="TreeGrafter"/>
</dbReference>
<dbReference type="AlphaFoldDB" id="A0A8T2JUW3"/>
<dbReference type="GO" id="GO:0005886">
    <property type="term" value="C:plasma membrane"/>
    <property type="evidence" value="ECO:0007669"/>
    <property type="project" value="TreeGrafter"/>
</dbReference>
<dbReference type="SMART" id="SM00358">
    <property type="entry name" value="DSRM"/>
    <property type="match status" value="2"/>
</dbReference>
<dbReference type="GO" id="GO:0003729">
    <property type="term" value="F:mRNA binding"/>
    <property type="evidence" value="ECO:0007669"/>
    <property type="project" value="TreeGrafter"/>
</dbReference>
<sequence length="166" mass="19029">MKLGRKPIYKPIDPYTGMRSYNYNMRGGAYPPRVLLPIPVTPILYQVELSIGGQQFHGKGRTRQAAKHDAAAKALKSLQHEPLPDKLEVNGKLSDEENLNKSEISQVFEIALKRNMPVNFEVRPRNGPPHMKNFLTKVSVGEFIVKVKGRVRRYQRKMLLYRFLGN</sequence>
<dbReference type="Gene3D" id="3.30.160.20">
    <property type="match status" value="2"/>
</dbReference>
<evidence type="ECO:0000313" key="5">
    <source>
        <dbReference type="Proteomes" id="UP000812440"/>
    </source>
</evidence>
<dbReference type="Proteomes" id="UP000812440">
    <property type="component" value="Chromosome 8_10"/>
</dbReference>
<accession>A0A8T2JUW3</accession>
<gene>
    <name evidence="4" type="ORF">GDO86_014504</name>
</gene>
<evidence type="ECO:0000256" key="2">
    <source>
        <dbReference type="PROSITE-ProRule" id="PRU00266"/>
    </source>
</evidence>
<evidence type="ECO:0000313" key="4">
    <source>
        <dbReference type="EMBL" id="KAG8447077.1"/>
    </source>
</evidence>
<dbReference type="GO" id="GO:0008298">
    <property type="term" value="P:intracellular mRNA localization"/>
    <property type="evidence" value="ECO:0007669"/>
    <property type="project" value="TreeGrafter"/>
</dbReference>
<keyword evidence="1 2" id="KW-0694">RNA-binding</keyword>
<comment type="caution">
    <text evidence="4">The sequence shown here is derived from an EMBL/GenBank/DDBJ whole genome shotgun (WGS) entry which is preliminary data.</text>
</comment>
<dbReference type="GO" id="GO:0032839">
    <property type="term" value="C:dendrite cytoplasm"/>
    <property type="evidence" value="ECO:0007669"/>
    <property type="project" value="GOC"/>
</dbReference>
<organism evidence="4 5">
    <name type="scientific">Hymenochirus boettgeri</name>
    <name type="common">Congo dwarf clawed frog</name>
    <dbReference type="NCBI Taxonomy" id="247094"/>
    <lineage>
        <taxon>Eukaryota</taxon>
        <taxon>Metazoa</taxon>
        <taxon>Chordata</taxon>
        <taxon>Craniata</taxon>
        <taxon>Vertebrata</taxon>
        <taxon>Euteleostomi</taxon>
        <taxon>Amphibia</taxon>
        <taxon>Batrachia</taxon>
        <taxon>Anura</taxon>
        <taxon>Pipoidea</taxon>
        <taxon>Pipidae</taxon>
        <taxon>Pipinae</taxon>
        <taxon>Hymenochirus</taxon>
    </lineage>
</organism>
<dbReference type="PANTHER" id="PTHR46054:SF2">
    <property type="entry name" value="DOUBLE-STRANDED RNA-BINDING PROTEIN STAUFEN HOMOLOG 1"/>
    <property type="match status" value="1"/>
</dbReference>
<dbReference type="GO" id="GO:0007281">
    <property type="term" value="P:germ cell development"/>
    <property type="evidence" value="ECO:0007669"/>
    <property type="project" value="TreeGrafter"/>
</dbReference>
<evidence type="ECO:0000259" key="3">
    <source>
        <dbReference type="PROSITE" id="PS50137"/>
    </source>
</evidence>
<dbReference type="OrthoDB" id="10037267at2759"/>
<evidence type="ECO:0000256" key="1">
    <source>
        <dbReference type="ARBA" id="ARBA00022884"/>
    </source>
</evidence>
<dbReference type="EMBL" id="JAACNH010000003">
    <property type="protein sequence ID" value="KAG8447077.1"/>
    <property type="molecule type" value="Genomic_DNA"/>
</dbReference>
<keyword evidence="5" id="KW-1185">Reference proteome</keyword>
<dbReference type="FunFam" id="3.30.160.20:FF:000013">
    <property type="entry name" value="double-stranded RNA-binding protein Staufen homolog 2 isoform X3"/>
    <property type="match status" value="1"/>
</dbReference>
<dbReference type="Pfam" id="PF00035">
    <property type="entry name" value="dsrm"/>
    <property type="match status" value="1"/>
</dbReference>
<dbReference type="GO" id="GO:0035418">
    <property type="term" value="P:protein localization to synapse"/>
    <property type="evidence" value="ECO:0007669"/>
    <property type="project" value="TreeGrafter"/>
</dbReference>
<proteinExistence type="predicted"/>